<protein>
    <recommendedName>
        <fullName evidence="3">SnoaL-like polyketide cyclase</fullName>
    </recommendedName>
</protein>
<comment type="caution">
    <text evidence="1">The sequence shown here is derived from an EMBL/GenBank/DDBJ whole genome shotgun (WGS) entry which is preliminary data.</text>
</comment>
<dbReference type="Pfam" id="PF07366">
    <property type="entry name" value="SnoaL"/>
    <property type="match status" value="2"/>
</dbReference>
<dbReference type="SUPFAM" id="SSF54427">
    <property type="entry name" value="NTF2-like"/>
    <property type="match status" value="2"/>
</dbReference>
<dbReference type="GO" id="GO:0030638">
    <property type="term" value="P:polyketide metabolic process"/>
    <property type="evidence" value="ECO:0007669"/>
    <property type="project" value="InterPro"/>
</dbReference>
<organism evidence="1 2">
    <name type="scientific">Thyridium curvatum</name>
    <dbReference type="NCBI Taxonomy" id="1093900"/>
    <lineage>
        <taxon>Eukaryota</taxon>
        <taxon>Fungi</taxon>
        <taxon>Dikarya</taxon>
        <taxon>Ascomycota</taxon>
        <taxon>Pezizomycotina</taxon>
        <taxon>Sordariomycetes</taxon>
        <taxon>Sordariomycetidae</taxon>
        <taxon>Thyridiales</taxon>
        <taxon>Thyridiaceae</taxon>
        <taxon>Thyridium</taxon>
    </lineage>
</organism>
<evidence type="ECO:0000313" key="1">
    <source>
        <dbReference type="EMBL" id="TPX16257.1"/>
    </source>
</evidence>
<dbReference type="EMBL" id="SKBQ01000018">
    <property type="protein sequence ID" value="TPX16257.1"/>
    <property type="molecule type" value="Genomic_DNA"/>
</dbReference>
<dbReference type="RefSeq" id="XP_030997968.1">
    <property type="nucleotide sequence ID" value="XM_031138257.1"/>
</dbReference>
<evidence type="ECO:0008006" key="3">
    <source>
        <dbReference type="Google" id="ProtNLM"/>
    </source>
</evidence>
<dbReference type="Gene3D" id="3.10.450.50">
    <property type="match status" value="2"/>
</dbReference>
<accession>A0A507B8T8</accession>
<dbReference type="STRING" id="1093900.A0A507B8T8"/>
<gene>
    <name evidence="1" type="ORF">E0L32_003906</name>
</gene>
<dbReference type="InterPro" id="IPR032710">
    <property type="entry name" value="NTF2-like_dom_sf"/>
</dbReference>
<dbReference type="OrthoDB" id="2830113at2759"/>
<dbReference type="GeneID" id="41971353"/>
<dbReference type="Proteomes" id="UP000319257">
    <property type="component" value="Unassembled WGS sequence"/>
</dbReference>
<dbReference type="InParanoid" id="A0A507B8T8"/>
<name>A0A507B8T8_9PEZI</name>
<proteinExistence type="predicted"/>
<dbReference type="AlphaFoldDB" id="A0A507B8T8"/>
<sequence length="292" mass="30793">MAAEAATAALINALNTNSLTSLPTIVANPVLANGDNKPTPLEEYIASIQTRLSAAPGSTFHLETIVPDTLSAGTRAAVRLRWQGTLSGPYAGADPASAPSDQPFETWEHAFIRTSTDADGGSNAKIVEITSVLDTDVLREQKPSLPRLVRAPAAGAKLGVADLKALYEAYIACINAHTTDAAHLSSFCNPTVAHNGQELDLTSYGRLMSDAQAAIDGLNFGIGDLVVDEEGQRVACRIDFSGVPVREFGGLKPCGGKAVRFTEQVIYHLEGGKIRTVLSIVDLETARRQLAG</sequence>
<dbReference type="InterPro" id="IPR009959">
    <property type="entry name" value="Cyclase_SnoaL-like"/>
</dbReference>
<keyword evidence="2" id="KW-1185">Reference proteome</keyword>
<reference evidence="1 2" key="1">
    <citation type="submission" date="2019-06" db="EMBL/GenBank/DDBJ databases">
        <title>Draft genome sequence of the filamentous fungus Phialemoniopsis curvata isolated from diesel fuel.</title>
        <authorList>
            <person name="Varaljay V.A."/>
            <person name="Lyon W.J."/>
            <person name="Crouch A.L."/>
            <person name="Drake C.E."/>
            <person name="Hollomon J.M."/>
            <person name="Nadeau L.J."/>
            <person name="Nunn H.S."/>
            <person name="Stevenson B.S."/>
            <person name="Bojanowski C.L."/>
            <person name="Crookes-Goodson W.J."/>
        </authorList>
    </citation>
    <scope>NUCLEOTIDE SEQUENCE [LARGE SCALE GENOMIC DNA]</scope>
    <source>
        <strain evidence="1 2">D216</strain>
    </source>
</reference>
<evidence type="ECO:0000313" key="2">
    <source>
        <dbReference type="Proteomes" id="UP000319257"/>
    </source>
</evidence>